<comment type="caution">
    <text evidence="1">The sequence shown here is derived from an EMBL/GenBank/DDBJ whole genome shotgun (WGS) entry which is preliminary data.</text>
</comment>
<dbReference type="Proteomes" id="UP000234662">
    <property type="component" value="Unassembled WGS sequence"/>
</dbReference>
<accession>A0A2I1R4T4</accession>
<dbReference type="AlphaFoldDB" id="A0A2I1R4T4"/>
<name>A0A2I1R4T4_9ACTN</name>
<evidence type="ECO:0000313" key="1">
    <source>
        <dbReference type="EMBL" id="PKZ64142.1"/>
    </source>
</evidence>
<reference evidence="1 2" key="1">
    <citation type="submission" date="2017-12" db="EMBL/GenBank/DDBJ databases">
        <title>Phylogenetic diversity of female urinary microbiome.</title>
        <authorList>
            <person name="Thomas-White K."/>
            <person name="Wolfe A.J."/>
        </authorList>
    </citation>
    <scope>NUCLEOTIDE SEQUENCE [LARGE SCALE GENOMIC DNA]</scope>
    <source>
        <strain evidence="1 2">UMB0777</strain>
    </source>
</reference>
<evidence type="ECO:0000313" key="2">
    <source>
        <dbReference type="Proteomes" id="UP000234662"/>
    </source>
</evidence>
<dbReference type="RefSeq" id="WP_101821329.1">
    <property type="nucleotide sequence ID" value="NZ_PKJC01000016.1"/>
</dbReference>
<evidence type="ECO:0008006" key="3">
    <source>
        <dbReference type="Google" id="ProtNLM"/>
    </source>
</evidence>
<protein>
    <recommendedName>
        <fullName evidence="3">Abi-like protein</fullName>
    </recommendedName>
</protein>
<dbReference type="EMBL" id="PKJC01000016">
    <property type="protein sequence ID" value="PKZ64142.1"/>
    <property type="molecule type" value="Genomic_DNA"/>
</dbReference>
<sequence>MTPDEVAAVRATVTAARVSTYDASVQTGHEHTRRALALYVWNAEIASEFLVPLHLCEVAIRNAVSDAVSAQYGPRWPWADGFVKSLPDPKKGYNPRRDVMTVRHKVATTGKVIPEVKFVFWQRMFTSRYDNAVWDHQLKHVLPGAQKGASVPELRGRVYADLDRIRLLRNRIAHHEPIIARDLRADLDAIADLVALRCPDTAKLLSTVERVSKLLPQRPQ</sequence>
<proteinExistence type="predicted"/>
<organism evidence="1 2">
    <name type="scientific">Gordonia terrae</name>
    <dbReference type="NCBI Taxonomy" id="2055"/>
    <lineage>
        <taxon>Bacteria</taxon>
        <taxon>Bacillati</taxon>
        <taxon>Actinomycetota</taxon>
        <taxon>Actinomycetes</taxon>
        <taxon>Mycobacteriales</taxon>
        <taxon>Gordoniaceae</taxon>
        <taxon>Gordonia</taxon>
    </lineage>
</organism>
<gene>
    <name evidence="1" type="ORF">CYJ73_18645</name>
</gene>